<gene>
    <name evidence="1" type="ORF">METZ01_LOCUS98742</name>
</gene>
<proteinExistence type="predicted"/>
<dbReference type="AlphaFoldDB" id="A0A381W1N1"/>
<name>A0A381W1N1_9ZZZZ</name>
<dbReference type="EMBL" id="UINC01010301">
    <property type="protein sequence ID" value="SVA45888.1"/>
    <property type="molecule type" value="Genomic_DNA"/>
</dbReference>
<accession>A0A381W1N1</accession>
<sequence>MKIKTTDYTRHVIGDNVALSFDDFYEDL</sequence>
<protein>
    <submittedName>
        <fullName evidence="1">Uncharacterized protein</fullName>
    </submittedName>
</protein>
<feature type="non-terminal residue" evidence="1">
    <location>
        <position position="28"/>
    </location>
</feature>
<reference evidence="1" key="1">
    <citation type="submission" date="2018-05" db="EMBL/GenBank/DDBJ databases">
        <authorList>
            <person name="Lanie J.A."/>
            <person name="Ng W.-L."/>
            <person name="Kazmierczak K.M."/>
            <person name="Andrzejewski T.M."/>
            <person name="Davidsen T.M."/>
            <person name="Wayne K.J."/>
            <person name="Tettelin H."/>
            <person name="Glass J.I."/>
            <person name="Rusch D."/>
            <person name="Podicherti R."/>
            <person name="Tsui H.-C.T."/>
            <person name="Winkler M.E."/>
        </authorList>
    </citation>
    <scope>NUCLEOTIDE SEQUENCE</scope>
</reference>
<evidence type="ECO:0000313" key="1">
    <source>
        <dbReference type="EMBL" id="SVA45888.1"/>
    </source>
</evidence>
<organism evidence="1">
    <name type="scientific">marine metagenome</name>
    <dbReference type="NCBI Taxonomy" id="408172"/>
    <lineage>
        <taxon>unclassified sequences</taxon>
        <taxon>metagenomes</taxon>
        <taxon>ecological metagenomes</taxon>
    </lineage>
</organism>